<evidence type="ECO:0000256" key="3">
    <source>
        <dbReference type="ARBA" id="ARBA00022737"/>
    </source>
</evidence>
<evidence type="ECO:0000313" key="9">
    <source>
        <dbReference type="Proteomes" id="UP001347796"/>
    </source>
</evidence>
<dbReference type="GO" id="GO:0008061">
    <property type="term" value="F:chitin binding"/>
    <property type="evidence" value="ECO:0007669"/>
    <property type="project" value="UniProtKB-KW"/>
</dbReference>
<comment type="caution">
    <text evidence="8">The sequence shown here is derived from an EMBL/GenBank/DDBJ whole genome shotgun (WGS) entry which is preliminary data.</text>
</comment>
<feature type="signal peptide" evidence="6">
    <location>
        <begin position="1"/>
        <end position="17"/>
    </location>
</feature>
<protein>
    <recommendedName>
        <fullName evidence="7">Chitin-binding type-2 domain-containing protein</fullName>
    </recommendedName>
</protein>
<evidence type="ECO:0000259" key="7">
    <source>
        <dbReference type="PROSITE" id="PS50940"/>
    </source>
</evidence>
<evidence type="ECO:0000256" key="4">
    <source>
        <dbReference type="ARBA" id="ARBA00023157"/>
    </source>
</evidence>
<evidence type="ECO:0000256" key="5">
    <source>
        <dbReference type="ARBA" id="ARBA00023180"/>
    </source>
</evidence>
<keyword evidence="2 6" id="KW-0732">Signal</keyword>
<dbReference type="PANTHER" id="PTHR23301:SF0">
    <property type="entry name" value="CHITIN-BINDING TYPE-2 DOMAIN-CONTAINING PROTEIN-RELATED"/>
    <property type="match status" value="1"/>
</dbReference>
<keyword evidence="9" id="KW-1185">Reference proteome</keyword>
<dbReference type="EMBL" id="JAZGQO010000006">
    <property type="protein sequence ID" value="KAK6184332.1"/>
    <property type="molecule type" value="Genomic_DNA"/>
</dbReference>
<dbReference type="InterPro" id="IPR002557">
    <property type="entry name" value="Chitin-bd_dom"/>
</dbReference>
<name>A0AAN8PSZ2_PATCE</name>
<keyword evidence="5" id="KW-0325">Glycoprotein</keyword>
<dbReference type="InterPro" id="IPR051940">
    <property type="entry name" value="Chitin_bind-dev_reg"/>
</dbReference>
<dbReference type="Proteomes" id="UP001347796">
    <property type="component" value="Unassembled WGS sequence"/>
</dbReference>
<feature type="domain" description="Chitin-binding type-2" evidence="7">
    <location>
        <begin position="27"/>
        <end position="83"/>
    </location>
</feature>
<reference evidence="8 9" key="1">
    <citation type="submission" date="2024-01" db="EMBL/GenBank/DDBJ databases">
        <title>The genome of the rayed Mediterranean limpet Patella caerulea (Linnaeus, 1758).</title>
        <authorList>
            <person name="Anh-Thu Weber A."/>
            <person name="Halstead-Nussloch G."/>
        </authorList>
    </citation>
    <scope>NUCLEOTIDE SEQUENCE [LARGE SCALE GENOMIC DNA]</scope>
    <source>
        <strain evidence="8">AATW-2023a</strain>
        <tissue evidence="8">Whole specimen</tissue>
    </source>
</reference>
<dbReference type="GO" id="GO:0005576">
    <property type="term" value="C:extracellular region"/>
    <property type="evidence" value="ECO:0007669"/>
    <property type="project" value="InterPro"/>
</dbReference>
<dbReference type="SUPFAM" id="SSF57625">
    <property type="entry name" value="Invertebrate chitin-binding proteins"/>
    <property type="match status" value="2"/>
</dbReference>
<evidence type="ECO:0000256" key="6">
    <source>
        <dbReference type="SAM" id="SignalP"/>
    </source>
</evidence>
<dbReference type="Gene3D" id="2.170.140.10">
    <property type="entry name" value="Chitin binding domain"/>
    <property type="match status" value="2"/>
</dbReference>
<keyword evidence="4" id="KW-1015">Disulfide bond</keyword>
<organism evidence="8 9">
    <name type="scientific">Patella caerulea</name>
    <name type="common">Rayed Mediterranean limpet</name>
    <dbReference type="NCBI Taxonomy" id="87958"/>
    <lineage>
        <taxon>Eukaryota</taxon>
        <taxon>Metazoa</taxon>
        <taxon>Spiralia</taxon>
        <taxon>Lophotrochozoa</taxon>
        <taxon>Mollusca</taxon>
        <taxon>Gastropoda</taxon>
        <taxon>Patellogastropoda</taxon>
        <taxon>Patelloidea</taxon>
        <taxon>Patellidae</taxon>
        <taxon>Patella</taxon>
    </lineage>
</organism>
<accession>A0AAN8PSZ2</accession>
<feature type="chain" id="PRO_5042992430" description="Chitin-binding type-2 domain-containing protein" evidence="6">
    <location>
        <begin position="18"/>
        <end position="152"/>
    </location>
</feature>
<dbReference type="SMART" id="SM00494">
    <property type="entry name" value="ChtBD2"/>
    <property type="match status" value="2"/>
</dbReference>
<keyword evidence="1" id="KW-0147">Chitin-binding</keyword>
<sequence>MRCLLLLTTCFTVTVRGRIDFLFTVLGFDCTNEDDGIYEIGCKSFVRCKDGEGETVECEEGLVFNEAIGDCDEPANVPAPCGNLIDCSNKPDGHYPDLDQQCHSYYTCHGGEFFGHNFCPDDLVFNEETGTCDWESNVYEPCGLLPRPPTNK</sequence>
<proteinExistence type="predicted"/>
<feature type="domain" description="Chitin-binding type-2" evidence="7">
    <location>
        <begin position="84"/>
        <end position="144"/>
    </location>
</feature>
<dbReference type="AlphaFoldDB" id="A0AAN8PSZ2"/>
<evidence type="ECO:0000256" key="2">
    <source>
        <dbReference type="ARBA" id="ARBA00022729"/>
    </source>
</evidence>
<dbReference type="Pfam" id="PF01607">
    <property type="entry name" value="CBM_14"/>
    <property type="match status" value="2"/>
</dbReference>
<gene>
    <name evidence="8" type="ORF">SNE40_006824</name>
</gene>
<evidence type="ECO:0000256" key="1">
    <source>
        <dbReference type="ARBA" id="ARBA00022669"/>
    </source>
</evidence>
<keyword evidence="3" id="KW-0677">Repeat</keyword>
<dbReference type="PROSITE" id="PS50940">
    <property type="entry name" value="CHIT_BIND_II"/>
    <property type="match status" value="2"/>
</dbReference>
<dbReference type="PANTHER" id="PTHR23301">
    <property type="entry name" value="CHITIN BINDING PERITROPHIN-A"/>
    <property type="match status" value="1"/>
</dbReference>
<dbReference type="InterPro" id="IPR036508">
    <property type="entry name" value="Chitin-bd_dom_sf"/>
</dbReference>
<evidence type="ECO:0000313" key="8">
    <source>
        <dbReference type="EMBL" id="KAK6184332.1"/>
    </source>
</evidence>